<dbReference type="PROSITE" id="PS50110">
    <property type="entry name" value="RESPONSE_REGULATORY"/>
    <property type="match status" value="1"/>
</dbReference>
<keyword evidence="9" id="KW-0808">Transferase</keyword>
<dbReference type="Pfam" id="PF00512">
    <property type="entry name" value="HisKA"/>
    <property type="match status" value="1"/>
</dbReference>
<keyword evidence="3 4" id="KW-0597">Phosphoprotein</keyword>
<dbReference type="SMART" id="SM00448">
    <property type="entry name" value="REC"/>
    <property type="match status" value="1"/>
</dbReference>
<dbReference type="PROSITE" id="PS50109">
    <property type="entry name" value="HIS_KIN"/>
    <property type="match status" value="1"/>
</dbReference>
<dbReference type="Pfam" id="PF02518">
    <property type="entry name" value="HATPase_c"/>
    <property type="match status" value="1"/>
</dbReference>
<keyword evidence="5" id="KW-0175">Coiled coil</keyword>
<dbReference type="CDD" id="cd00082">
    <property type="entry name" value="HisKA"/>
    <property type="match status" value="1"/>
</dbReference>
<dbReference type="SUPFAM" id="SSF55874">
    <property type="entry name" value="ATPase domain of HSP90 chaperone/DNA topoisomerase II/histidine kinase"/>
    <property type="match status" value="1"/>
</dbReference>
<evidence type="ECO:0000313" key="12">
    <source>
        <dbReference type="Proteomes" id="UP000437380"/>
    </source>
</evidence>
<dbReference type="Gene3D" id="3.40.50.2300">
    <property type="match status" value="1"/>
</dbReference>
<reference evidence="12 13" key="1">
    <citation type="journal article" date="2019" name="Nat. Med.">
        <title>A library of human gut bacterial isolates paired with longitudinal multiomics data enables mechanistic microbiome research.</title>
        <authorList>
            <person name="Poyet M."/>
            <person name="Groussin M."/>
            <person name="Gibbons S.M."/>
            <person name="Avila-Pacheco J."/>
            <person name="Jiang X."/>
            <person name="Kearney S.M."/>
            <person name="Perrotta A.R."/>
            <person name="Berdy B."/>
            <person name="Zhao S."/>
            <person name="Lieberman T.D."/>
            <person name="Swanson P.K."/>
            <person name="Smith M."/>
            <person name="Roesemann S."/>
            <person name="Alexander J.E."/>
            <person name="Rich S.A."/>
            <person name="Livny J."/>
            <person name="Vlamakis H."/>
            <person name="Clish C."/>
            <person name="Bullock K."/>
            <person name="Deik A."/>
            <person name="Scott J."/>
            <person name="Pierce K.A."/>
            <person name="Xavier R.J."/>
            <person name="Alm E.J."/>
        </authorList>
    </citation>
    <scope>NUCLEOTIDE SEQUENCE [LARGE SCALE GENOMIC DNA]</scope>
    <source>
        <strain evidence="11 12">BIOML-A82</strain>
        <strain evidence="10 13">BIOML-A85</strain>
        <strain evidence="9 14">BIOML-A93</strain>
    </source>
</reference>
<evidence type="ECO:0000259" key="7">
    <source>
        <dbReference type="PROSITE" id="PS50109"/>
    </source>
</evidence>
<feature type="coiled-coil region" evidence="5">
    <location>
        <begin position="266"/>
        <end position="293"/>
    </location>
</feature>
<dbReference type="EMBL" id="WCZY01000003">
    <property type="protein sequence ID" value="KAB6696129.1"/>
    <property type="molecule type" value="Genomic_DNA"/>
</dbReference>
<name>A0A6I1BV72_PHOVU</name>
<evidence type="ECO:0000256" key="4">
    <source>
        <dbReference type="PROSITE-ProRule" id="PRU00169"/>
    </source>
</evidence>
<dbReference type="Proteomes" id="UP000437380">
    <property type="component" value="Unassembled WGS sequence"/>
</dbReference>
<dbReference type="InterPro" id="IPR036097">
    <property type="entry name" value="HisK_dim/P_sf"/>
</dbReference>
<dbReference type="InterPro" id="IPR001789">
    <property type="entry name" value="Sig_transdc_resp-reg_receiver"/>
</dbReference>
<evidence type="ECO:0000259" key="8">
    <source>
        <dbReference type="PROSITE" id="PS50110"/>
    </source>
</evidence>
<evidence type="ECO:0000256" key="6">
    <source>
        <dbReference type="SAM" id="Phobius"/>
    </source>
</evidence>
<keyword evidence="6" id="KW-0812">Transmembrane</keyword>
<accession>A0A6I1BV72</accession>
<evidence type="ECO:0000313" key="11">
    <source>
        <dbReference type="EMBL" id="KAB6703010.1"/>
    </source>
</evidence>
<evidence type="ECO:0000313" key="9">
    <source>
        <dbReference type="EMBL" id="KAB6662694.1"/>
    </source>
</evidence>
<dbReference type="PRINTS" id="PR00344">
    <property type="entry name" value="BCTRLSENSOR"/>
</dbReference>
<dbReference type="Proteomes" id="UP000470952">
    <property type="component" value="Unassembled WGS sequence"/>
</dbReference>
<dbReference type="InterPro" id="IPR003661">
    <property type="entry name" value="HisK_dim/P_dom"/>
</dbReference>
<dbReference type="SUPFAM" id="SSF47384">
    <property type="entry name" value="Homodimeric domain of signal transducing histidine kinase"/>
    <property type="match status" value="1"/>
</dbReference>
<dbReference type="EMBL" id="WDAG01000003">
    <property type="protein sequence ID" value="KAB6662694.1"/>
    <property type="molecule type" value="Genomic_DNA"/>
</dbReference>
<keyword evidence="9" id="KW-0418">Kinase</keyword>
<gene>
    <name evidence="11" type="ORF">GAY17_03570</name>
    <name evidence="9" type="ORF">GAZ76_04225</name>
    <name evidence="10" type="ORF">GAZ92_03655</name>
</gene>
<feature type="transmembrane region" description="Helical" evidence="6">
    <location>
        <begin position="243"/>
        <end position="262"/>
    </location>
</feature>
<feature type="coiled-coil region" evidence="5">
    <location>
        <begin position="175"/>
        <end position="224"/>
    </location>
</feature>
<dbReference type="PANTHER" id="PTHR43547:SF2">
    <property type="entry name" value="HYBRID SIGNAL TRANSDUCTION HISTIDINE KINASE C"/>
    <property type="match status" value="1"/>
</dbReference>
<dbReference type="InterPro" id="IPR011006">
    <property type="entry name" value="CheY-like_superfamily"/>
</dbReference>
<dbReference type="InterPro" id="IPR005467">
    <property type="entry name" value="His_kinase_dom"/>
</dbReference>
<dbReference type="InterPro" id="IPR036890">
    <property type="entry name" value="HATPase_C_sf"/>
</dbReference>
<keyword evidence="6" id="KW-1133">Transmembrane helix</keyword>
<evidence type="ECO:0000256" key="3">
    <source>
        <dbReference type="ARBA" id="ARBA00022553"/>
    </source>
</evidence>
<dbReference type="EMBL" id="WCZV01000003">
    <property type="protein sequence ID" value="KAB6703010.1"/>
    <property type="molecule type" value="Genomic_DNA"/>
</dbReference>
<evidence type="ECO:0000313" key="10">
    <source>
        <dbReference type="EMBL" id="KAB6696129.1"/>
    </source>
</evidence>
<dbReference type="SMART" id="SM00387">
    <property type="entry name" value="HATPase_c"/>
    <property type="match status" value="1"/>
</dbReference>
<dbReference type="SMART" id="SM00388">
    <property type="entry name" value="HisKA"/>
    <property type="match status" value="1"/>
</dbReference>
<dbReference type="SUPFAM" id="SSF52172">
    <property type="entry name" value="CheY-like"/>
    <property type="match status" value="1"/>
</dbReference>
<organism evidence="9 14">
    <name type="scientific">Phocaeicola vulgatus</name>
    <name type="common">Bacteroides vulgatus</name>
    <dbReference type="NCBI Taxonomy" id="821"/>
    <lineage>
        <taxon>Bacteria</taxon>
        <taxon>Pseudomonadati</taxon>
        <taxon>Bacteroidota</taxon>
        <taxon>Bacteroidia</taxon>
        <taxon>Bacteroidales</taxon>
        <taxon>Bacteroidaceae</taxon>
        <taxon>Phocaeicola</taxon>
    </lineage>
</organism>
<proteinExistence type="predicted"/>
<evidence type="ECO:0000313" key="13">
    <source>
        <dbReference type="Proteomes" id="UP000470777"/>
    </source>
</evidence>
<evidence type="ECO:0000256" key="2">
    <source>
        <dbReference type="ARBA" id="ARBA00012438"/>
    </source>
</evidence>
<dbReference type="PANTHER" id="PTHR43547">
    <property type="entry name" value="TWO-COMPONENT HISTIDINE KINASE"/>
    <property type="match status" value="1"/>
</dbReference>
<dbReference type="Proteomes" id="UP000470777">
    <property type="component" value="Unassembled WGS sequence"/>
</dbReference>
<dbReference type="EC" id="2.7.13.3" evidence="2"/>
<feature type="domain" description="Response regulatory" evidence="8">
    <location>
        <begin position="536"/>
        <end position="653"/>
    </location>
</feature>
<protein>
    <recommendedName>
        <fullName evidence="2">histidine kinase</fullName>
        <ecNumber evidence="2">2.7.13.3</ecNumber>
    </recommendedName>
</protein>
<dbReference type="Gene3D" id="3.30.565.10">
    <property type="entry name" value="Histidine kinase-like ATPase, C-terminal domain"/>
    <property type="match status" value="1"/>
</dbReference>
<dbReference type="AlphaFoldDB" id="A0A6I1BV72"/>
<dbReference type="InterPro" id="IPR004358">
    <property type="entry name" value="Sig_transdc_His_kin-like_C"/>
</dbReference>
<comment type="caution">
    <text evidence="9">The sequence shown here is derived from an EMBL/GenBank/DDBJ whole genome shotgun (WGS) entry which is preliminary data.</text>
</comment>
<feature type="domain" description="Histidine kinase" evidence="7">
    <location>
        <begin position="303"/>
        <end position="515"/>
    </location>
</feature>
<comment type="catalytic activity">
    <reaction evidence="1">
        <text>ATP + protein L-histidine = ADP + protein N-phospho-L-histidine.</text>
        <dbReference type="EC" id="2.7.13.3"/>
    </reaction>
</comment>
<sequence length="767" mass="86642">MPFLRKVLFGYILLVAVIGSMAATLLHERSRVFEIETEMRHLDLVQRDVNTAHKYITLLAMRGETALAWEEDDFEDYRSLRLRVDTMLQAMHKGYEEFVSRVQIDTLRHLLASKEEHLRQIMLLFREQDSPDGQLLARLPKEVRSKTIIRKKKGIAGLFGAKETVEITPSASATLHTLNKELQSIQEERQETIDTYTDSLRRYNKALNRKLRNLIATMNGQTERILAEKELRLEASYGRSVQIITWLVITAIVLIAASYLIIQRDLREKAKTRKRLEDTVGMLEENVEENRRLIDARRRIIQTVAHELRTPLTAIGGNAELLLDDENTENRIRHAKTVRQSAGRMAEMINSLLDYFRLDSGKETENKKPFRLDSIARILETECVPLAESKHLRLVIHNRADEVVDGDKGLILRIGSNLLSNAVKFTHDGSITLSTAYGNGTFTLTVEDTGTGMTEEQQSRIFAPFERLGNAVTEDGFGLGLAIVHDTVKLMGGDILLVSEPGLGSRFTVTLPLAKAEETEAVEKKSHTHTTLSDCNILAIDNDPVLLNLMRDMYTQSGVSCDTCLSVGELTDKMRIKDYDLLVTDLKMPEVNGYEVLDLLRSSEIGNSQTIPVVAATAAGYVTEEELKESGFAAMLRKPYFIEELMSVTEKCIEPKTNHRHIELSPLLAFGDKRHTLERLANTTETDMDGLGKAAESKDMEALNEKVHHLRSSWMLIKAEQPLAVLYETIHKDEVSEEELGDAIDNVLAQGKAITDLARKEAERWER</sequence>
<dbReference type="GO" id="GO:0000155">
    <property type="term" value="F:phosphorelay sensor kinase activity"/>
    <property type="evidence" value="ECO:0007669"/>
    <property type="project" value="InterPro"/>
</dbReference>
<evidence type="ECO:0000313" key="14">
    <source>
        <dbReference type="Proteomes" id="UP000470952"/>
    </source>
</evidence>
<keyword evidence="6" id="KW-0472">Membrane</keyword>
<feature type="modified residue" description="4-aspartylphosphate" evidence="4">
    <location>
        <position position="585"/>
    </location>
</feature>
<evidence type="ECO:0000256" key="5">
    <source>
        <dbReference type="SAM" id="Coils"/>
    </source>
</evidence>
<dbReference type="InterPro" id="IPR003594">
    <property type="entry name" value="HATPase_dom"/>
</dbReference>
<dbReference type="Pfam" id="PF00072">
    <property type="entry name" value="Response_reg"/>
    <property type="match status" value="1"/>
</dbReference>
<evidence type="ECO:0000256" key="1">
    <source>
        <dbReference type="ARBA" id="ARBA00000085"/>
    </source>
</evidence>
<dbReference type="Gene3D" id="1.10.287.130">
    <property type="match status" value="1"/>
</dbReference>